<protein>
    <submittedName>
        <fullName evidence="1">SUKH-3 domain-containing protein</fullName>
    </submittedName>
</protein>
<comment type="caution">
    <text evidence="1">The sequence shown here is derived from an EMBL/GenBank/DDBJ whole genome shotgun (WGS) entry which is preliminary data.</text>
</comment>
<dbReference type="AlphaFoldDB" id="A0A939FCT7"/>
<accession>A0A939FCT7</accession>
<sequence>MHDATAAPSSTASAATAPAVSAARFPASVESALREAGWQPGRWDIRQAEQWADALREYASPGGHQHHVFPAAVEAWAEFGGLSITSPGLGRQTAPAEIRFDPLRGLHLARTLADLGRALSTELSPLGEEGEAQAVLAIDTEGRIYSVDHTGDWYLGPDIDRALTTLLTGVQPIRLTSD</sequence>
<organism evidence="1 2">
    <name type="scientific">Streptomyces beijiangensis</name>
    <dbReference type="NCBI Taxonomy" id="163361"/>
    <lineage>
        <taxon>Bacteria</taxon>
        <taxon>Bacillati</taxon>
        <taxon>Actinomycetota</taxon>
        <taxon>Actinomycetes</taxon>
        <taxon>Kitasatosporales</taxon>
        <taxon>Streptomycetaceae</taxon>
        <taxon>Streptomyces</taxon>
    </lineage>
</organism>
<dbReference type="EMBL" id="JAFLRJ010000434">
    <property type="protein sequence ID" value="MBO0516715.1"/>
    <property type="molecule type" value="Genomic_DNA"/>
</dbReference>
<evidence type="ECO:0000313" key="2">
    <source>
        <dbReference type="Proteomes" id="UP000664167"/>
    </source>
</evidence>
<reference evidence="1" key="1">
    <citation type="submission" date="2021-03" db="EMBL/GenBank/DDBJ databases">
        <title>Streptomyces poriferae sp. nov., a novel marine sponge-derived Actinobacteria species with anti-MRSA activity.</title>
        <authorList>
            <person name="Sandoval-Powers M."/>
            <person name="Kralova S."/>
            <person name="Nguyen G.-S."/>
            <person name="Fawwal D."/>
            <person name="Degnes K."/>
            <person name="Klinkenberg G."/>
            <person name="Sletta H."/>
            <person name="Wentzel A."/>
            <person name="Liles M.R."/>
        </authorList>
    </citation>
    <scope>NUCLEOTIDE SEQUENCE</scope>
    <source>
        <strain evidence="1">DSM 41794</strain>
    </source>
</reference>
<dbReference type="Proteomes" id="UP000664167">
    <property type="component" value="Unassembled WGS sequence"/>
</dbReference>
<dbReference type="Pfam" id="PF14433">
    <property type="entry name" value="SUKH-3"/>
    <property type="match status" value="1"/>
</dbReference>
<evidence type="ECO:0000313" key="1">
    <source>
        <dbReference type="EMBL" id="MBO0516715.1"/>
    </source>
</evidence>
<dbReference type="InterPro" id="IPR025850">
    <property type="entry name" value="SUKH-3"/>
</dbReference>
<keyword evidence="2" id="KW-1185">Reference proteome</keyword>
<proteinExistence type="predicted"/>
<dbReference type="RefSeq" id="WP_206968594.1">
    <property type="nucleotide sequence ID" value="NZ_BAAAJJ010000001.1"/>
</dbReference>
<gene>
    <name evidence="1" type="ORF">J0695_33840</name>
</gene>
<name>A0A939FCT7_9ACTN</name>